<feature type="compositionally biased region" description="Basic residues" evidence="1">
    <location>
        <begin position="424"/>
        <end position="436"/>
    </location>
</feature>
<evidence type="ECO:0008006" key="4">
    <source>
        <dbReference type="Google" id="ProtNLM"/>
    </source>
</evidence>
<organism evidence="2 3">
    <name type="scientific">Oleoguttula mirabilis</name>
    <dbReference type="NCBI Taxonomy" id="1507867"/>
    <lineage>
        <taxon>Eukaryota</taxon>
        <taxon>Fungi</taxon>
        <taxon>Dikarya</taxon>
        <taxon>Ascomycota</taxon>
        <taxon>Pezizomycotina</taxon>
        <taxon>Dothideomycetes</taxon>
        <taxon>Dothideomycetidae</taxon>
        <taxon>Mycosphaerellales</taxon>
        <taxon>Teratosphaeriaceae</taxon>
        <taxon>Oleoguttula</taxon>
    </lineage>
</organism>
<dbReference type="AlphaFoldDB" id="A0AAV9JLQ7"/>
<proteinExistence type="predicted"/>
<comment type="caution">
    <text evidence="2">The sequence shown here is derived from an EMBL/GenBank/DDBJ whole genome shotgun (WGS) entry which is preliminary data.</text>
</comment>
<dbReference type="Proteomes" id="UP001324427">
    <property type="component" value="Unassembled WGS sequence"/>
</dbReference>
<feature type="compositionally biased region" description="Low complexity" evidence="1">
    <location>
        <begin position="276"/>
        <end position="314"/>
    </location>
</feature>
<feature type="region of interest" description="Disordered" evidence="1">
    <location>
        <begin position="1"/>
        <end position="25"/>
    </location>
</feature>
<dbReference type="EMBL" id="JAVFHQ010000015">
    <property type="protein sequence ID" value="KAK4546285.1"/>
    <property type="molecule type" value="Genomic_DNA"/>
</dbReference>
<evidence type="ECO:0000313" key="2">
    <source>
        <dbReference type="EMBL" id="KAK4546285.1"/>
    </source>
</evidence>
<sequence length="585" mass="64086">MSPEPSPETDVLAPLDPSVDTNPDDWPEYELHNARVLLPDVTDTTTNVSLLLATEYYPLTVVGQLRSVPQGLAHRYLGSSTKRSDTIEFRSVRSFAYGQYSDGSVALWAAGQAGWFALKPCRWYRDTYNGMVEAVKLLYFVADAYREPRKTGKGKHATILPAYTADELFAKYAADVLGDPDALDDAQQRIYGHRDFMFVSMLAGKEGVAWEDGNPLYEHLRMEFPHDHEAALRRLRGPAQRQKPARRRQSADTSSTTSSPKRKRGRPPVVAKRAADVISLDSSSAASSVAKQASQPKSATSSSKSSRSAPQATSLAVRRTRHTPAGLTTETGTETPTTVLEPTATPAIPEISDSEDELAAGRQAHKGKSALRPRPSKGAAAASNGGQGRAEIDEDDDDEGEGEAQQPHSSPIGTKRRADEPSTHHPRQHRQRKRRNSTQDVDDEGIDMPDSPSASEPLTPINADADADEATSAGAPHESAADLAVRLRHVPDPVQEDTYRCALAACTHKVYLASRPDSQRLIREHYALHAYDDDRRVQLVKTLQAPRLPTERLMEAVRARARIEGFPGSRVAGTRFPVGPIVQRY</sequence>
<protein>
    <recommendedName>
        <fullName evidence="4">DNA (cytosine-5)-methyltransferase 1 replication foci domain-containing protein</fullName>
    </recommendedName>
</protein>
<evidence type="ECO:0000313" key="3">
    <source>
        <dbReference type="Proteomes" id="UP001324427"/>
    </source>
</evidence>
<feature type="region of interest" description="Disordered" evidence="1">
    <location>
        <begin position="235"/>
        <end position="461"/>
    </location>
</feature>
<gene>
    <name evidence="2" type="ORF">LTR36_001962</name>
</gene>
<evidence type="ECO:0000256" key="1">
    <source>
        <dbReference type="SAM" id="MobiDB-lite"/>
    </source>
</evidence>
<feature type="compositionally biased region" description="Low complexity" evidence="1">
    <location>
        <begin position="323"/>
        <end position="347"/>
    </location>
</feature>
<keyword evidence="3" id="KW-1185">Reference proteome</keyword>
<name>A0AAV9JLQ7_9PEZI</name>
<reference evidence="2 3" key="1">
    <citation type="submission" date="2021-11" db="EMBL/GenBank/DDBJ databases">
        <title>Black yeast isolated from Biological Soil Crust.</title>
        <authorList>
            <person name="Kurbessoian T."/>
        </authorList>
    </citation>
    <scope>NUCLEOTIDE SEQUENCE [LARGE SCALE GENOMIC DNA]</scope>
    <source>
        <strain evidence="2 3">CCFEE 5522</strain>
    </source>
</reference>
<feature type="compositionally biased region" description="Basic residues" evidence="1">
    <location>
        <begin position="363"/>
        <end position="375"/>
    </location>
</feature>
<accession>A0AAV9JLQ7</accession>
<feature type="compositionally biased region" description="Acidic residues" evidence="1">
    <location>
        <begin position="392"/>
        <end position="402"/>
    </location>
</feature>